<evidence type="ECO:0000313" key="1">
    <source>
        <dbReference type="EMBL" id="MDT0533248.1"/>
    </source>
</evidence>
<proteinExistence type="predicted"/>
<evidence type="ECO:0000313" key="2">
    <source>
        <dbReference type="Proteomes" id="UP001180973"/>
    </source>
</evidence>
<dbReference type="EMBL" id="JAVRFL010000060">
    <property type="protein sequence ID" value="MDT0533248.1"/>
    <property type="molecule type" value="Genomic_DNA"/>
</dbReference>
<sequence length="156" mass="16667">MGYTLDALIGSVGALHAAASQWPAAVPVPLAHDLALLPMTDELFDAVTDGTTERVLGFWKLPGGFDRELSSWSSVGPVGYVEADFFGGVGSQRAALWVAGELVFGPLFVGEGEPFAPQGSPISQLLARLGVERHRYCDEFEAVGLGRHRETADWLP</sequence>
<reference evidence="1" key="1">
    <citation type="submission" date="2023-09" db="EMBL/GenBank/DDBJ databases">
        <title>30 novel species of actinomycetes from the DSMZ collection.</title>
        <authorList>
            <person name="Nouioui I."/>
        </authorList>
    </citation>
    <scope>NUCLEOTIDE SEQUENCE</scope>
    <source>
        <strain evidence="1">DSM 115977</strain>
    </source>
</reference>
<comment type="caution">
    <text evidence="1">The sequence shown here is derived from an EMBL/GenBank/DDBJ whole genome shotgun (WGS) entry which is preliminary data.</text>
</comment>
<name>A0ABU2X4X7_9ACTN</name>
<dbReference type="Proteomes" id="UP001180973">
    <property type="component" value="Unassembled WGS sequence"/>
</dbReference>
<gene>
    <name evidence="1" type="ORF">RM555_30095</name>
</gene>
<protein>
    <recommendedName>
        <fullName evidence="3">DUF1851 domain-containing protein</fullName>
    </recommendedName>
</protein>
<keyword evidence="2" id="KW-1185">Reference proteome</keyword>
<organism evidence="1 2">
    <name type="scientific">Micromonospora reichwaldensis</name>
    <dbReference type="NCBI Taxonomy" id="3075516"/>
    <lineage>
        <taxon>Bacteria</taxon>
        <taxon>Bacillati</taxon>
        <taxon>Actinomycetota</taxon>
        <taxon>Actinomycetes</taxon>
        <taxon>Micromonosporales</taxon>
        <taxon>Micromonosporaceae</taxon>
        <taxon>Micromonospora</taxon>
    </lineage>
</organism>
<accession>A0ABU2X4X7</accession>
<evidence type="ECO:0008006" key="3">
    <source>
        <dbReference type="Google" id="ProtNLM"/>
    </source>
</evidence>
<dbReference type="RefSeq" id="WP_311414882.1">
    <property type="nucleotide sequence ID" value="NZ_JAVRFL010000060.1"/>
</dbReference>